<feature type="domain" description="CCHC-type" evidence="3">
    <location>
        <begin position="500"/>
        <end position="515"/>
    </location>
</feature>
<reference evidence="4" key="3">
    <citation type="submission" date="2025-09" db="UniProtKB">
        <authorList>
            <consortium name="Ensembl"/>
        </authorList>
    </citation>
    <scope>IDENTIFICATION</scope>
</reference>
<dbReference type="Gene3D" id="1.10.375.10">
    <property type="entry name" value="Human Immunodeficiency Virus Type 1 Capsid Protein"/>
    <property type="match status" value="1"/>
</dbReference>
<protein>
    <recommendedName>
        <fullName evidence="3">CCHC-type domain-containing protein</fullName>
    </recommendedName>
</protein>
<dbReference type="Gene3D" id="4.10.60.10">
    <property type="entry name" value="Zinc finger, CCHC-type"/>
    <property type="match status" value="2"/>
</dbReference>
<dbReference type="Pfam" id="PF02093">
    <property type="entry name" value="Gag_p30"/>
    <property type="match status" value="1"/>
</dbReference>
<feature type="compositionally biased region" description="Pro residues" evidence="2">
    <location>
        <begin position="136"/>
        <end position="154"/>
    </location>
</feature>
<dbReference type="InterPro" id="IPR036875">
    <property type="entry name" value="Znf_CCHC_sf"/>
</dbReference>
<evidence type="ECO:0000313" key="4">
    <source>
        <dbReference type="Ensembl" id="ENSPANP00000057791.1"/>
    </source>
</evidence>
<dbReference type="OMA" id="SPTYPWD"/>
<feature type="region of interest" description="Disordered" evidence="2">
    <location>
        <begin position="111"/>
        <end position="204"/>
    </location>
</feature>
<feature type="domain" description="CCHC-type" evidence="3">
    <location>
        <begin position="525"/>
        <end position="540"/>
    </location>
</feature>
<keyword evidence="1" id="KW-0863">Zinc-finger</keyword>
<sequence length="591" mass="64202">MGTSQSKIPRNTPLGCLLQNLEALHLAQDLKRKRLIFLSTVAWPQYKLDNQSQWPPHGTLDYNILLDLSNFCQRLGKCSEIIYVQGFWDLRSRPDLCAQCSMAQVLLVKTQPSASTPQAEEDSTSISDEADGGAPPSQPTKPPPYAPPTAPPSATPLTSPISAHTRSKTTVAAPTSQPSTSQPAPTPSTGQPASTYPTGQSVSTSPVSLLAPLREVAGAEGLVRVHVPFSLTDLSKIEKRLGDFSANPTLYSKEFRYLCQAYDLTWHDLQVILSSSLNPEERERILAAARQHADQWHLTDATVPLGEMAVPSIEPDWDYQPQQPGRHRRDIMVQCLLAGMQAASNKVVNFDKLKEIIQHPDENPASFLNRLTEALAQFTRLDPTSPAGAAVLASYFISQSASDIRKKLKKVEDGPQTPIQDLVKLAFKVFNSREEAAEAAELDKEKRRAVLQAQALVAALQPALPTLPAGKTQALVAALQPALPTLPAGKTQGKSPKGSCYKCGDPGHWANQCPQAKPATPSHPCLKCGTTGHWEKRCPNPRLPTTPCTTCQQEGHWKSDCPASRAGIAPQRGASPQRPEGSFQLLHLDDD</sequence>
<dbReference type="InterPro" id="IPR050462">
    <property type="entry name" value="Retroviral_Gag-Pol_poly"/>
</dbReference>
<dbReference type="GO" id="GO:0008270">
    <property type="term" value="F:zinc ion binding"/>
    <property type="evidence" value="ECO:0007669"/>
    <property type="project" value="UniProtKB-KW"/>
</dbReference>
<dbReference type="Pfam" id="PF00098">
    <property type="entry name" value="zf-CCHC"/>
    <property type="match status" value="2"/>
</dbReference>
<dbReference type="Gene3D" id="1.10.150.180">
    <property type="entry name" value="Gamma-retroviral matrix domain"/>
    <property type="match status" value="1"/>
</dbReference>
<feature type="region of interest" description="Disordered" evidence="2">
    <location>
        <begin position="562"/>
        <end position="591"/>
    </location>
</feature>
<dbReference type="SUPFAM" id="SSF47836">
    <property type="entry name" value="Retroviral matrix proteins"/>
    <property type="match status" value="1"/>
</dbReference>
<feature type="compositionally biased region" description="Acidic residues" evidence="2">
    <location>
        <begin position="119"/>
        <end position="131"/>
    </location>
</feature>
<dbReference type="InterPro" id="IPR036946">
    <property type="entry name" value="G_retro_matrix_sf"/>
</dbReference>
<dbReference type="PANTHER" id="PTHR33166">
    <property type="entry name" value="GAG_P30 DOMAIN-CONTAINING PROTEIN"/>
    <property type="match status" value="1"/>
</dbReference>
<feature type="compositionally biased region" description="Low complexity" evidence="2">
    <location>
        <begin position="172"/>
        <end position="195"/>
    </location>
</feature>
<dbReference type="InterPro" id="IPR008919">
    <property type="entry name" value="Retrov_capsid_N"/>
</dbReference>
<evidence type="ECO:0000256" key="2">
    <source>
        <dbReference type="SAM" id="MobiDB-lite"/>
    </source>
</evidence>
<dbReference type="SUPFAM" id="SSF57756">
    <property type="entry name" value="Retrovirus zinc finger-like domains"/>
    <property type="match status" value="2"/>
</dbReference>
<dbReference type="SMART" id="SM00343">
    <property type="entry name" value="ZnF_C2HC"/>
    <property type="match status" value="3"/>
</dbReference>
<reference evidence="4" key="2">
    <citation type="submission" date="2025-08" db="UniProtKB">
        <authorList>
            <consortium name="Ensembl"/>
        </authorList>
    </citation>
    <scope>IDENTIFICATION</scope>
</reference>
<dbReference type="PROSITE" id="PS50158">
    <property type="entry name" value="ZF_CCHC"/>
    <property type="match status" value="3"/>
</dbReference>
<keyword evidence="1" id="KW-0479">Metal-binding</keyword>
<dbReference type="GO" id="GO:0003676">
    <property type="term" value="F:nucleic acid binding"/>
    <property type="evidence" value="ECO:0007669"/>
    <property type="project" value="InterPro"/>
</dbReference>
<keyword evidence="5" id="KW-1185">Reference proteome</keyword>
<dbReference type="Proteomes" id="UP000028761">
    <property type="component" value="Chromosome 3"/>
</dbReference>
<reference evidence="4 5" key="1">
    <citation type="submission" date="2012-03" db="EMBL/GenBank/DDBJ databases">
        <title>Whole Genome Assembly of Papio anubis.</title>
        <authorList>
            <person name="Liu Y.L."/>
            <person name="Abraham K.A."/>
            <person name="Akbar H.A."/>
            <person name="Ali S.A."/>
            <person name="Anosike U.A."/>
            <person name="Aqrawi P.A."/>
            <person name="Arias F.A."/>
            <person name="Attaway T.A."/>
            <person name="Awwad R.A."/>
            <person name="Babu C.B."/>
            <person name="Bandaranaike D.B."/>
            <person name="Battles P.B."/>
            <person name="Bell A.B."/>
            <person name="Beltran B.B."/>
            <person name="Berhane-Mersha D.B."/>
            <person name="Bess C.B."/>
            <person name="Bickham C.B."/>
            <person name="Bolden T.B."/>
            <person name="Carter K.C."/>
            <person name="Chau D.C."/>
            <person name="Chavez A.C."/>
            <person name="Clerc-Blankenburg K.C."/>
            <person name="Coyle M.C."/>
            <person name="Dao M.D."/>
            <person name="Davila M.L.D."/>
            <person name="Davy-Carroll L.D."/>
            <person name="Denson S.D."/>
            <person name="Dinh H.D."/>
            <person name="Fernandez S.F."/>
            <person name="Fernando P.F."/>
            <person name="Forbes L.F."/>
            <person name="Francis C.F."/>
            <person name="Francisco L.F."/>
            <person name="Fu Q.F."/>
            <person name="Garcia-Iii R.G."/>
            <person name="Garrett T.G."/>
            <person name="Gross S.G."/>
            <person name="Gubbala S.G."/>
            <person name="Hirani K.H."/>
            <person name="Hogues M.H."/>
            <person name="Hollins B.H."/>
            <person name="Jackson L.J."/>
            <person name="Javaid M.J."/>
            <person name="Jhangiani S.J."/>
            <person name="Johnson A.J."/>
            <person name="Johnson B.J."/>
            <person name="Jones J.J."/>
            <person name="Joshi V.J."/>
            <person name="Kalu J.K."/>
            <person name="Khan N.K."/>
            <person name="Korchina V.K."/>
            <person name="Kovar C.K."/>
            <person name="Lago L.L."/>
            <person name="Lara F.L."/>
            <person name="Le T.-K.L."/>
            <person name="Lee S.L."/>
            <person name="Legall-Iii F.L."/>
            <person name="Lemon S.L."/>
            <person name="Liu J.L."/>
            <person name="Liu Y.-S.L."/>
            <person name="Liyanage D.L."/>
            <person name="Lopez J.L."/>
            <person name="Lorensuhewa L.L."/>
            <person name="Mata R.M."/>
            <person name="Mathew T.M."/>
            <person name="Mercado C.M."/>
            <person name="Mercado I.M."/>
            <person name="Morales K.M."/>
            <person name="Morgan M.M."/>
            <person name="Munidasa M.M."/>
            <person name="Ngo D.N."/>
            <person name="Nguyen L.N."/>
            <person name="Nguyen T.N."/>
            <person name="Nguyen N.N."/>
            <person name="Obregon M.O."/>
            <person name="Okwuonu G.O."/>
            <person name="Ongeri F.O."/>
            <person name="Onwere C.O."/>
            <person name="Osifeso I.O."/>
            <person name="Parra A.P."/>
            <person name="Patil S.P."/>
            <person name="Perez A.P."/>
            <person name="Perez Y.P."/>
            <person name="Pham C.P."/>
            <person name="Pu L.-L.P."/>
            <person name="Puazo M.P."/>
            <person name="Quiroz J.Q."/>
            <person name="Rouhana J.R."/>
            <person name="Ruiz M.R."/>
            <person name="Ruiz S.-J.R."/>
            <person name="Saada N.S."/>
            <person name="Santibanez J.S."/>
            <person name="Scheel M.S."/>
            <person name="Schneider B.S."/>
            <person name="Simmons D.S."/>
            <person name="Sisson I.S."/>
            <person name="Tang L.-Y.T."/>
            <person name="Thornton R.T."/>
            <person name="Tisius J.T."/>
            <person name="Toledanes G.T."/>
            <person name="Trejos Z.T."/>
            <person name="Usmani K.U."/>
            <person name="Varghese R.V."/>
            <person name="Vattathil S.V."/>
            <person name="Vee V.V."/>
            <person name="Walker D.W."/>
            <person name="Weissenberger G.W."/>
            <person name="White C.W."/>
            <person name="Williams A.W."/>
            <person name="Woodworth J.W."/>
            <person name="Wright R.W."/>
            <person name="Zhu Y.Z."/>
            <person name="Han Y.H."/>
            <person name="Newsham I.N."/>
            <person name="Nazareth L.N."/>
            <person name="Worley K.W."/>
            <person name="Muzny D.M."/>
            <person name="Rogers J.R."/>
            <person name="Gibbs R.G."/>
        </authorList>
    </citation>
    <scope>NUCLEOTIDE SEQUENCE [LARGE SCALE GENOMIC DNA]</scope>
</reference>
<dbReference type="AlphaFoldDB" id="A0A8I5NJ88"/>
<accession>A0A8I5NJ88</accession>
<proteinExistence type="predicted"/>
<dbReference type="InterPro" id="IPR003036">
    <property type="entry name" value="Gag_P30"/>
</dbReference>
<evidence type="ECO:0000256" key="1">
    <source>
        <dbReference type="PROSITE-ProRule" id="PRU00047"/>
    </source>
</evidence>
<dbReference type="InterPro" id="IPR010999">
    <property type="entry name" value="Retrovr_matrix"/>
</dbReference>
<dbReference type="GO" id="GO:0019068">
    <property type="term" value="P:virion assembly"/>
    <property type="evidence" value="ECO:0007669"/>
    <property type="project" value="InterPro"/>
</dbReference>
<organism evidence="4 5">
    <name type="scientific">Papio anubis</name>
    <name type="common">Olive baboon</name>
    <dbReference type="NCBI Taxonomy" id="9555"/>
    <lineage>
        <taxon>Eukaryota</taxon>
        <taxon>Metazoa</taxon>
        <taxon>Chordata</taxon>
        <taxon>Craniata</taxon>
        <taxon>Vertebrata</taxon>
        <taxon>Euteleostomi</taxon>
        <taxon>Mammalia</taxon>
        <taxon>Eutheria</taxon>
        <taxon>Euarchontoglires</taxon>
        <taxon>Primates</taxon>
        <taxon>Haplorrhini</taxon>
        <taxon>Catarrhini</taxon>
        <taxon>Cercopithecidae</taxon>
        <taxon>Cercopithecinae</taxon>
        <taxon>Papio</taxon>
    </lineage>
</organism>
<dbReference type="GeneTree" id="ENSGT00960000186796"/>
<dbReference type="Ensembl" id="ENSPANT00000068552.1">
    <property type="protein sequence ID" value="ENSPANP00000057791.1"/>
    <property type="gene ID" value="ENSPANG00000045902.1"/>
</dbReference>
<evidence type="ECO:0000259" key="3">
    <source>
        <dbReference type="PROSITE" id="PS50158"/>
    </source>
</evidence>
<keyword evidence="1" id="KW-0862">Zinc</keyword>
<dbReference type="SUPFAM" id="SSF47943">
    <property type="entry name" value="Retrovirus capsid protein, N-terminal core domain"/>
    <property type="match status" value="1"/>
</dbReference>
<name>A0A8I5NJ88_PAPAN</name>
<evidence type="ECO:0000313" key="5">
    <source>
        <dbReference type="Proteomes" id="UP000028761"/>
    </source>
</evidence>
<dbReference type="InterPro" id="IPR001878">
    <property type="entry name" value="Znf_CCHC"/>
</dbReference>
<feature type="domain" description="CCHC-type" evidence="3">
    <location>
        <begin position="548"/>
        <end position="562"/>
    </location>
</feature>